<accession>A0A367Y819</accession>
<keyword evidence="4" id="KW-1185">Reference proteome</keyword>
<evidence type="ECO:0000313" key="4">
    <source>
        <dbReference type="Proteomes" id="UP000253508"/>
    </source>
</evidence>
<dbReference type="InterPro" id="IPR050807">
    <property type="entry name" value="TransReg_Diox_bact_type"/>
</dbReference>
<dbReference type="Pfam" id="PF13560">
    <property type="entry name" value="HTH_31"/>
    <property type="match status" value="1"/>
</dbReference>
<dbReference type="PANTHER" id="PTHR46797">
    <property type="entry name" value="HTH-TYPE TRANSCRIPTIONAL REGULATOR"/>
    <property type="match status" value="1"/>
</dbReference>
<dbReference type="InterPro" id="IPR001387">
    <property type="entry name" value="Cro/C1-type_HTH"/>
</dbReference>
<dbReference type="OrthoDB" id="9814553at2"/>
<gene>
    <name evidence="3" type="ORF">DTO57_00620</name>
</gene>
<name>A0A367Y819_9MICO</name>
<comment type="caution">
    <text evidence="3">The sequence shown here is derived from an EMBL/GenBank/DDBJ whole genome shotgun (WGS) entry which is preliminary data.</text>
</comment>
<reference evidence="3 4" key="1">
    <citation type="submission" date="2018-07" db="EMBL/GenBank/DDBJ databases">
        <title>Microbacterium endoborsara sp. nov., a novel actinobacterium isolated from Borszczowia aralocaspica.</title>
        <authorList>
            <person name="An D."/>
        </authorList>
    </citation>
    <scope>NUCLEOTIDE SEQUENCE [LARGE SCALE GENOMIC DNA]</scope>
    <source>
        <strain evidence="3 4">C1.15228</strain>
    </source>
</reference>
<dbReference type="InterPro" id="IPR010982">
    <property type="entry name" value="Lambda_DNA-bd_dom_sf"/>
</dbReference>
<keyword evidence="1" id="KW-0238">DNA-binding</keyword>
<proteinExistence type="predicted"/>
<evidence type="ECO:0000256" key="1">
    <source>
        <dbReference type="ARBA" id="ARBA00023125"/>
    </source>
</evidence>
<dbReference type="SUPFAM" id="SSF47413">
    <property type="entry name" value="lambda repressor-like DNA-binding domains"/>
    <property type="match status" value="1"/>
</dbReference>
<dbReference type="Gene3D" id="1.10.260.40">
    <property type="entry name" value="lambda repressor-like DNA-binding domains"/>
    <property type="match status" value="1"/>
</dbReference>
<dbReference type="GO" id="GO:0003677">
    <property type="term" value="F:DNA binding"/>
    <property type="evidence" value="ECO:0007669"/>
    <property type="project" value="UniProtKB-KW"/>
</dbReference>
<dbReference type="EMBL" id="QORO01000001">
    <property type="protein sequence ID" value="RCK61192.1"/>
    <property type="molecule type" value="Genomic_DNA"/>
</dbReference>
<dbReference type="PROSITE" id="PS50943">
    <property type="entry name" value="HTH_CROC1"/>
    <property type="match status" value="1"/>
</dbReference>
<dbReference type="PANTHER" id="PTHR46797:SF1">
    <property type="entry name" value="METHYLPHOSPHONATE SYNTHASE"/>
    <property type="match status" value="1"/>
</dbReference>
<feature type="domain" description="HTH cro/C1-type" evidence="2">
    <location>
        <begin position="16"/>
        <end position="70"/>
    </location>
</feature>
<dbReference type="Proteomes" id="UP000253508">
    <property type="component" value="Unassembled WGS sequence"/>
</dbReference>
<dbReference type="GO" id="GO:0005829">
    <property type="term" value="C:cytosol"/>
    <property type="evidence" value="ECO:0007669"/>
    <property type="project" value="TreeGrafter"/>
</dbReference>
<sequence length="88" mass="9658">MPRVPSAAAAFVGTRIAHFRARQGMTQDQLAVAADIDSSNIRSYESGRAMMNVRSLVRIATALEVAPGELIDELTPEMFDTHLTRVTR</sequence>
<evidence type="ECO:0000313" key="3">
    <source>
        <dbReference type="EMBL" id="RCK61192.1"/>
    </source>
</evidence>
<dbReference type="SMART" id="SM00530">
    <property type="entry name" value="HTH_XRE"/>
    <property type="match status" value="1"/>
</dbReference>
<organism evidence="3 4">
    <name type="scientific">Microbacterium sorbitolivorans</name>
    <dbReference type="NCBI Taxonomy" id="1867410"/>
    <lineage>
        <taxon>Bacteria</taxon>
        <taxon>Bacillati</taxon>
        <taxon>Actinomycetota</taxon>
        <taxon>Actinomycetes</taxon>
        <taxon>Micrococcales</taxon>
        <taxon>Microbacteriaceae</taxon>
        <taxon>Microbacterium</taxon>
    </lineage>
</organism>
<dbReference type="CDD" id="cd00093">
    <property type="entry name" value="HTH_XRE"/>
    <property type="match status" value="1"/>
</dbReference>
<dbReference type="RefSeq" id="WP_114116300.1">
    <property type="nucleotide sequence ID" value="NZ_BMHU01000001.1"/>
</dbReference>
<dbReference type="AlphaFoldDB" id="A0A367Y819"/>
<dbReference type="GO" id="GO:0003700">
    <property type="term" value="F:DNA-binding transcription factor activity"/>
    <property type="evidence" value="ECO:0007669"/>
    <property type="project" value="TreeGrafter"/>
</dbReference>
<evidence type="ECO:0000259" key="2">
    <source>
        <dbReference type="PROSITE" id="PS50943"/>
    </source>
</evidence>
<protein>
    <submittedName>
        <fullName evidence="3">XRE family transcriptional regulator</fullName>
    </submittedName>
</protein>